<dbReference type="OMA" id="LPENXIS"/>
<organism evidence="3">
    <name type="scientific">Amphimedon queenslandica</name>
    <name type="common">Sponge</name>
    <dbReference type="NCBI Taxonomy" id="400682"/>
    <lineage>
        <taxon>Eukaryota</taxon>
        <taxon>Metazoa</taxon>
        <taxon>Porifera</taxon>
        <taxon>Demospongiae</taxon>
        <taxon>Heteroscleromorpha</taxon>
        <taxon>Haplosclerida</taxon>
        <taxon>Niphatidae</taxon>
        <taxon>Amphimedon</taxon>
    </lineage>
</organism>
<proteinExistence type="predicted"/>
<dbReference type="SUPFAM" id="SSF47986">
    <property type="entry name" value="DEATH domain"/>
    <property type="match status" value="1"/>
</dbReference>
<evidence type="ECO:0000313" key="3">
    <source>
        <dbReference type="EnsemblMetazoa" id="Aqu2.1.09235_001"/>
    </source>
</evidence>
<evidence type="ECO:0000259" key="2">
    <source>
        <dbReference type="PROSITE" id="PS50837"/>
    </source>
</evidence>
<dbReference type="SUPFAM" id="SSF52540">
    <property type="entry name" value="P-loop containing nucleoside triphosphate hydrolases"/>
    <property type="match status" value="1"/>
</dbReference>
<dbReference type="PANTHER" id="PTHR46312">
    <property type="entry name" value="NACHT DOMAIN-CONTAINING PROTEIN"/>
    <property type="match status" value="1"/>
</dbReference>
<dbReference type="InterPro" id="IPR027417">
    <property type="entry name" value="P-loop_NTPase"/>
</dbReference>
<name>A0A1X7T407_AMPQE</name>
<dbReference type="PANTHER" id="PTHR46312:SF2">
    <property type="entry name" value="NUCLEOTIDE-BINDING OLIGOMERIZATION DOMAIN-CONTAINING PROTEIN 2-LIKE"/>
    <property type="match status" value="1"/>
</dbReference>
<accession>A0A1X7T407</accession>
<dbReference type="eggNOG" id="ENOG502QV55">
    <property type="taxonomic scope" value="Eukaryota"/>
</dbReference>
<dbReference type="AlphaFoldDB" id="A0A1X7T407"/>
<dbReference type="EnsemblMetazoa" id="Aqu2.1.09235_001">
    <property type="protein sequence ID" value="Aqu2.1.09235_001"/>
    <property type="gene ID" value="Aqu2.1.09235"/>
</dbReference>
<dbReference type="GO" id="GO:0007165">
    <property type="term" value="P:signal transduction"/>
    <property type="evidence" value="ECO:0007669"/>
    <property type="project" value="InterPro"/>
</dbReference>
<reference evidence="3" key="1">
    <citation type="submission" date="2017-05" db="UniProtKB">
        <authorList>
            <consortium name="EnsemblMetazoa"/>
        </authorList>
    </citation>
    <scope>IDENTIFICATION</scope>
</reference>
<protein>
    <recommendedName>
        <fullName evidence="4">NACHT domain-containing protein</fullName>
    </recommendedName>
</protein>
<dbReference type="OrthoDB" id="120976at2759"/>
<sequence length="466" mass="54265">MASITATTNLDITHLDFVLSELERHDFSEAKWEKFGLKCGLYKGRLETLEDDYPNNASKRFRECISRWLRREDGVNQKGKPTLERLADIVKETGDKSTAKKIRSQFKKHNCRGEPGIGKSTLAKELTLRWVRQTDKYLNNYKIIILIPLRFETYQKAKNIEDLLINVDDINETEVMLLINETKGAGVLWILDGFDELPHHLRNSSTSIFIELIKGDILPKSTVIVTSRHAAIFPLLTFLEDDSKLIALKGFGSNEILKYASNYFKNEAVTSEFQSFYSRNTVIENMLYNPMNCFIICKIFTDFTHTNNKNNKHPITMTEIYSYYVRALLKRHLIDAEVIDINYEMPQNLIQEVDFKNSKLIGIWKDFYYLSKLAYDGVMKQEYIFGKELHDIPKLSMMDTISSYYVFDKDESSSFIHTTLQNYFAAIYFINNPHLMFTETDMKQNSNLENVLIFYVGLLKINVRFA</sequence>
<dbReference type="Pfam" id="PF05729">
    <property type="entry name" value="NACHT"/>
    <property type="match status" value="1"/>
</dbReference>
<dbReference type="PROSITE" id="PS50017">
    <property type="entry name" value="DEATH_DOMAIN"/>
    <property type="match status" value="1"/>
</dbReference>
<dbReference type="InterPro" id="IPR000488">
    <property type="entry name" value="Death_dom"/>
</dbReference>
<feature type="domain" description="NACHT" evidence="2">
    <location>
        <begin position="112"/>
        <end position="228"/>
    </location>
</feature>
<evidence type="ECO:0008006" key="4">
    <source>
        <dbReference type="Google" id="ProtNLM"/>
    </source>
</evidence>
<dbReference type="InterPro" id="IPR011029">
    <property type="entry name" value="DEATH-like_dom_sf"/>
</dbReference>
<feature type="domain" description="Death" evidence="1">
    <location>
        <begin position="30"/>
        <end position="106"/>
    </location>
</feature>
<dbReference type="Gene3D" id="3.40.50.300">
    <property type="entry name" value="P-loop containing nucleotide triphosphate hydrolases"/>
    <property type="match status" value="1"/>
</dbReference>
<dbReference type="CDD" id="cd01670">
    <property type="entry name" value="Death"/>
    <property type="match status" value="1"/>
</dbReference>
<dbReference type="PROSITE" id="PS50837">
    <property type="entry name" value="NACHT"/>
    <property type="match status" value="1"/>
</dbReference>
<dbReference type="InterPro" id="IPR007111">
    <property type="entry name" value="NACHT_NTPase"/>
</dbReference>
<dbReference type="InParanoid" id="A0A1X7T407"/>
<evidence type="ECO:0000259" key="1">
    <source>
        <dbReference type="PROSITE" id="PS50017"/>
    </source>
</evidence>